<dbReference type="GO" id="GO:0042138">
    <property type="term" value="P:meiotic DNA double-strand break formation"/>
    <property type="evidence" value="ECO:0007669"/>
    <property type="project" value="InterPro"/>
</dbReference>
<sequence>MEEFAVALTAPGLMSKSFTNQQKFTANIAISLLKLSQVPDWLTALFDNHLISGIIANLSARNVTAEIVNLFSELMARKYLSKEHVVVLHNLFQVCRRQVYEGSSKAQLSDQKVEKVARSTSDVLALLFGLMLDQCVDSGVVQAEQQNLLREIDLFFQESRRREQH</sequence>
<dbReference type="EMBL" id="GBRH01181406">
    <property type="protein sequence ID" value="JAE16490.1"/>
    <property type="molecule type" value="Transcribed_RNA"/>
</dbReference>
<dbReference type="InterPro" id="IPR044968">
    <property type="entry name" value="PRD1"/>
</dbReference>
<reference evidence="1" key="2">
    <citation type="journal article" date="2015" name="Data Brief">
        <title>Shoot transcriptome of the giant reed, Arundo donax.</title>
        <authorList>
            <person name="Barrero R.A."/>
            <person name="Guerrero F.D."/>
            <person name="Moolhuijzen P."/>
            <person name="Goolsby J.A."/>
            <person name="Tidwell J."/>
            <person name="Bellgard S.E."/>
            <person name="Bellgard M.I."/>
        </authorList>
    </citation>
    <scope>NUCLEOTIDE SEQUENCE</scope>
    <source>
        <tissue evidence="1">Shoot tissue taken approximately 20 cm above the soil surface</tissue>
    </source>
</reference>
<dbReference type="PANTHER" id="PTHR36379">
    <property type="entry name" value="PROTEIN PRD1"/>
    <property type="match status" value="1"/>
</dbReference>
<organism evidence="1">
    <name type="scientific">Arundo donax</name>
    <name type="common">Giant reed</name>
    <name type="synonym">Donax arundinaceus</name>
    <dbReference type="NCBI Taxonomy" id="35708"/>
    <lineage>
        <taxon>Eukaryota</taxon>
        <taxon>Viridiplantae</taxon>
        <taxon>Streptophyta</taxon>
        <taxon>Embryophyta</taxon>
        <taxon>Tracheophyta</taxon>
        <taxon>Spermatophyta</taxon>
        <taxon>Magnoliopsida</taxon>
        <taxon>Liliopsida</taxon>
        <taxon>Poales</taxon>
        <taxon>Poaceae</taxon>
        <taxon>PACMAD clade</taxon>
        <taxon>Arundinoideae</taxon>
        <taxon>Arundineae</taxon>
        <taxon>Arundo</taxon>
    </lineage>
</organism>
<evidence type="ECO:0000313" key="1">
    <source>
        <dbReference type="EMBL" id="JAE16490.1"/>
    </source>
</evidence>
<proteinExistence type="predicted"/>
<dbReference type="AlphaFoldDB" id="A0A0A9FUH2"/>
<accession>A0A0A9FUH2</accession>
<name>A0A0A9FUH2_ARUDO</name>
<dbReference type="PANTHER" id="PTHR36379:SF1">
    <property type="entry name" value="PUTATIVE RECOMBINATION INITIATION DEFECT 1-RELATED"/>
    <property type="match status" value="1"/>
</dbReference>
<protein>
    <submittedName>
        <fullName evidence="1">Uncharacterized protein</fullName>
    </submittedName>
</protein>
<reference evidence="1" key="1">
    <citation type="submission" date="2014-09" db="EMBL/GenBank/DDBJ databases">
        <authorList>
            <person name="Magalhaes I.L.F."/>
            <person name="Oliveira U."/>
            <person name="Santos F.R."/>
            <person name="Vidigal T.H.D.A."/>
            <person name="Brescovit A.D."/>
            <person name="Santos A.J."/>
        </authorList>
    </citation>
    <scope>NUCLEOTIDE SEQUENCE</scope>
    <source>
        <tissue evidence="1">Shoot tissue taken approximately 20 cm above the soil surface</tissue>
    </source>
</reference>